<dbReference type="GO" id="GO:0016787">
    <property type="term" value="F:hydrolase activity"/>
    <property type="evidence" value="ECO:0007669"/>
    <property type="project" value="UniProtKB-KW"/>
</dbReference>
<dbReference type="InterPro" id="IPR051813">
    <property type="entry name" value="HepT_RNase_toxin"/>
</dbReference>
<keyword evidence="4" id="KW-0547">Nucleotide-binding</keyword>
<evidence type="ECO:0000256" key="4">
    <source>
        <dbReference type="ARBA" id="ARBA00022741"/>
    </source>
</evidence>
<reference evidence="6" key="1">
    <citation type="submission" date="2020-09" db="EMBL/GenBank/DDBJ databases">
        <title>Pelobacter alkaliphilus sp. nov., a novel anaerobic arsenate-reducing bacterium from terrestrial mud volcano.</title>
        <authorList>
            <person name="Khomyakova M.A."/>
            <person name="Merkel A.Y."/>
            <person name="Slobodkin A.I."/>
        </authorList>
    </citation>
    <scope>NUCLEOTIDE SEQUENCE</scope>
    <source>
        <strain evidence="6">M08fum</strain>
    </source>
</reference>
<comment type="caution">
    <text evidence="6">The sequence shown here is derived from an EMBL/GenBank/DDBJ whole genome shotgun (WGS) entry which is preliminary data.</text>
</comment>
<evidence type="ECO:0000256" key="1">
    <source>
        <dbReference type="ARBA" id="ARBA00022553"/>
    </source>
</evidence>
<dbReference type="GO" id="GO:0000166">
    <property type="term" value="F:nucleotide binding"/>
    <property type="evidence" value="ECO:0007669"/>
    <property type="project" value="UniProtKB-KW"/>
</dbReference>
<keyword evidence="3" id="KW-0540">Nuclease</keyword>
<dbReference type="PANTHER" id="PTHR34139:SF1">
    <property type="entry name" value="RNASE MJ1380-RELATED"/>
    <property type="match status" value="1"/>
</dbReference>
<dbReference type="GO" id="GO:0004540">
    <property type="term" value="F:RNA nuclease activity"/>
    <property type="evidence" value="ECO:0007669"/>
    <property type="project" value="InterPro"/>
</dbReference>
<accession>A0A8J6QZF5</accession>
<organism evidence="6 7">
    <name type="scientific">Pelovirga terrestris</name>
    <dbReference type="NCBI Taxonomy" id="2771352"/>
    <lineage>
        <taxon>Bacteria</taxon>
        <taxon>Pseudomonadati</taxon>
        <taxon>Thermodesulfobacteriota</taxon>
        <taxon>Desulfuromonadia</taxon>
        <taxon>Geobacterales</taxon>
        <taxon>Geobacteraceae</taxon>
        <taxon>Pelovirga</taxon>
    </lineage>
</organism>
<protein>
    <submittedName>
        <fullName evidence="6">DUF86 domain-containing protein</fullName>
    </submittedName>
</protein>
<dbReference type="PANTHER" id="PTHR34139">
    <property type="entry name" value="UPF0331 PROTEIN MJ0127"/>
    <property type="match status" value="1"/>
</dbReference>
<sequence length="112" mass="12896">MSRDDHAYLLHIIDAINQIETYLAGIAYDDFLTSRMHQDAVIRQLEILGEATKNISMDTRDRNPDIPWKDMAGMRDILIHQYFGVDMGSVWDSANTDIPTIKPLLKELVQTY</sequence>
<gene>
    <name evidence="6" type="ORF">ICT70_11380</name>
</gene>
<evidence type="ECO:0000256" key="3">
    <source>
        <dbReference type="ARBA" id="ARBA00022722"/>
    </source>
</evidence>
<keyword evidence="1" id="KW-0597">Phosphoprotein</keyword>
<evidence type="ECO:0000256" key="5">
    <source>
        <dbReference type="ARBA" id="ARBA00022801"/>
    </source>
</evidence>
<dbReference type="GO" id="GO:0110001">
    <property type="term" value="C:toxin-antitoxin complex"/>
    <property type="evidence" value="ECO:0007669"/>
    <property type="project" value="InterPro"/>
</dbReference>
<evidence type="ECO:0000313" key="6">
    <source>
        <dbReference type="EMBL" id="MBD1401277.1"/>
    </source>
</evidence>
<evidence type="ECO:0000313" key="7">
    <source>
        <dbReference type="Proteomes" id="UP000632828"/>
    </source>
</evidence>
<proteinExistence type="predicted"/>
<dbReference type="RefSeq" id="WP_191156706.1">
    <property type="nucleotide sequence ID" value="NZ_JACWUN010000013.1"/>
</dbReference>
<dbReference type="EMBL" id="JACWUN010000013">
    <property type="protein sequence ID" value="MBD1401277.1"/>
    <property type="molecule type" value="Genomic_DNA"/>
</dbReference>
<dbReference type="Pfam" id="PF01934">
    <property type="entry name" value="HepT-like"/>
    <property type="match status" value="1"/>
</dbReference>
<dbReference type="InterPro" id="IPR008201">
    <property type="entry name" value="HepT-like"/>
</dbReference>
<dbReference type="AlphaFoldDB" id="A0A8J6QZF5"/>
<keyword evidence="7" id="KW-1185">Reference proteome</keyword>
<keyword evidence="2" id="KW-1277">Toxin-antitoxin system</keyword>
<name>A0A8J6QZF5_9BACT</name>
<dbReference type="Proteomes" id="UP000632828">
    <property type="component" value="Unassembled WGS sequence"/>
</dbReference>
<evidence type="ECO:0000256" key="2">
    <source>
        <dbReference type="ARBA" id="ARBA00022649"/>
    </source>
</evidence>
<keyword evidence="5" id="KW-0378">Hydrolase</keyword>